<dbReference type="Pfam" id="PF00312">
    <property type="entry name" value="Ribosomal_S15"/>
    <property type="match status" value="1"/>
</dbReference>
<evidence type="ECO:0000256" key="6">
    <source>
        <dbReference type="ARBA" id="ARBA00023274"/>
    </source>
</evidence>
<evidence type="ECO:0000313" key="9">
    <source>
        <dbReference type="EMBL" id="SVE76500.1"/>
    </source>
</evidence>
<dbReference type="SUPFAM" id="SSF47060">
    <property type="entry name" value="S15/NS1 RNA-binding domain"/>
    <property type="match status" value="1"/>
</dbReference>
<evidence type="ECO:0000256" key="2">
    <source>
        <dbReference type="ARBA" id="ARBA00008434"/>
    </source>
</evidence>
<dbReference type="GO" id="GO:0003735">
    <property type="term" value="F:structural constituent of ribosome"/>
    <property type="evidence" value="ECO:0007669"/>
    <property type="project" value="InterPro"/>
</dbReference>
<reference evidence="9" key="1">
    <citation type="submission" date="2018-08" db="EMBL/GenBank/DDBJ databases">
        <authorList>
            <person name="Cornetti L."/>
        </authorList>
    </citation>
    <scope>NUCLEOTIDE SEQUENCE</scope>
    <source>
        <strain evidence="9">FI-G-95-1_INB4-1</strain>
    </source>
</reference>
<comment type="subcellular location">
    <subcellularLocation>
        <location evidence="1">Mitochondrion</location>
    </subcellularLocation>
</comment>
<evidence type="ECO:0000256" key="4">
    <source>
        <dbReference type="ARBA" id="ARBA00022980"/>
    </source>
</evidence>
<dbReference type="GO" id="GO:0003723">
    <property type="term" value="F:RNA binding"/>
    <property type="evidence" value="ECO:0007669"/>
    <property type="project" value="TreeGrafter"/>
</dbReference>
<dbReference type="SMART" id="SM01387">
    <property type="entry name" value="Ribosomal_S15"/>
    <property type="match status" value="1"/>
</dbReference>
<organism evidence="9">
    <name type="scientific">Daphnia longispina</name>
    <dbReference type="NCBI Taxonomy" id="42846"/>
    <lineage>
        <taxon>Eukaryota</taxon>
        <taxon>Metazoa</taxon>
        <taxon>Ecdysozoa</taxon>
        <taxon>Arthropoda</taxon>
        <taxon>Crustacea</taxon>
        <taxon>Branchiopoda</taxon>
        <taxon>Diplostraca</taxon>
        <taxon>Cladocera</taxon>
        <taxon>Anomopoda</taxon>
        <taxon>Daphniidae</taxon>
        <taxon>Daphnia</taxon>
    </lineage>
</organism>
<keyword evidence="4" id="KW-0689">Ribosomal protein</keyword>
<gene>
    <name evidence="9" type="primary">EOG090X09BQ</name>
</gene>
<dbReference type="AlphaFoldDB" id="A0A4Y7M431"/>
<evidence type="ECO:0000256" key="8">
    <source>
        <dbReference type="ARBA" id="ARBA00035528"/>
    </source>
</evidence>
<evidence type="ECO:0000256" key="7">
    <source>
        <dbReference type="ARBA" id="ARBA00035249"/>
    </source>
</evidence>
<evidence type="ECO:0000256" key="5">
    <source>
        <dbReference type="ARBA" id="ARBA00023128"/>
    </source>
</evidence>
<dbReference type="InterPro" id="IPR000589">
    <property type="entry name" value="Ribosomal_uS15"/>
</dbReference>
<comment type="similarity">
    <text evidence="2">Belongs to the universal ribosomal protein uS15 family.</text>
</comment>
<keyword evidence="3" id="KW-0809">Transit peptide</keyword>
<dbReference type="EMBL" id="LR006881">
    <property type="protein sequence ID" value="SVE76500.1"/>
    <property type="molecule type" value="mRNA"/>
</dbReference>
<dbReference type="PANTHER" id="PTHR46685:SF1">
    <property type="entry name" value="SMALL RIBOSOMAL SUBUNIT PROTEIN US15M"/>
    <property type="match status" value="1"/>
</dbReference>
<accession>A0A4Y7M431</accession>
<dbReference type="InterPro" id="IPR009068">
    <property type="entry name" value="uS15_NS1_RNA-bd_sf"/>
</dbReference>
<protein>
    <recommendedName>
        <fullName evidence="7">Small ribosomal subunit protein uS15m</fullName>
    </recommendedName>
    <alternativeName>
        <fullName evidence="8">28S ribosomal protein S15, mitochondrial</fullName>
    </alternativeName>
</protein>
<keyword evidence="5" id="KW-0496">Mitochondrion</keyword>
<name>A0A4Y7M431_9CRUS</name>
<keyword evidence="6" id="KW-0687">Ribonucleoprotein</keyword>
<dbReference type="InterPro" id="IPR052137">
    <property type="entry name" value="uS15_ribosomal"/>
</dbReference>
<dbReference type="GO" id="GO:0005763">
    <property type="term" value="C:mitochondrial small ribosomal subunit"/>
    <property type="evidence" value="ECO:0007669"/>
    <property type="project" value="TreeGrafter"/>
</dbReference>
<evidence type="ECO:0000256" key="3">
    <source>
        <dbReference type="ARBA" id="ARBA00022946"/>
    </source>
</evidence>
<proteinExistence type="evidence at transcript level"/>
<sequence length="316" mass="35897">MQASTNAGSSGLDGETASSTVAKSHCKNNKSGSSTVVQVTAVADTDDLALVSQGKNLNVMMGASPVDQQFPLKCSNILNIIGMQSRTYIKDGVNIEWVPPPKVSCLDPSKSGDRGTLPKVDLSRPQIKFTRNRTPAEFLERQDISPEIKKVTSLEYAPVKYQIQAIKQDVLKSVQRHAFDCASFESTIACLTVKIRNQQRHTSVAKRDIISRVWCKENIERRNSLLKHLRACDYKRFEWLLEKLDLVYRPHPTTIEAVTRKGSIIKLTTIYCERMRNERLENYRKELEKEKVKFAAEKAELTKWIEEEEKQLGLRK</sequence>
<evidence type="ECO:0000256" key="1">
    <source>
        <dbReference type="ARBA" id="ARBA00004173"/>
    </source>
</evidence>
<dbReference type="GO" id="GO:0032543">
    <property type="term" value="P:mitochondrial translation"/>
    <property type="evidence" value="ECO:0007669"/>
    <property type="project" value="TreeGrafter"/>
</dbReference>
<dbReference type="Gene3D" id="1.10.287.10">
    <property type="entry name" value="S15/NS1, RNA-binding"/>
    <property type="match status" value="1"/>
</dbReference>
<dbReference type="PANTHER" id="PTHR46685">
    <property type="entry name" value="28S RIBOSOMAL PROTEIN S15, MITOCHONDRIAL"/>
    <property type="match status" value="1"/>
</dbReference>